<reference evidence="1 2" key="1">
    <citation type="journal article" date="2021" name="Front. Genet.">
        <title>Chromosome-Level Genome Assembly Reveals Significant Gene Expansion in the Toll and IMD Signaling Pathways of Dendrolimus kikuchii.</title>
        <authorList>
            <person name="Zhou J."/>
            <person name="Wu P."/>
            <person name="Xiong Z."/>
            <person name="Liu N."/>
            <person name="Zhao N."/>
            <person name="Ji M."/>
            <person name="Qiu Y."/>
            <person name="Yang B."/>
        </authorList>
    </citation>
    <scope>NUCLEOTIDE SEQUENCE [LARGE SCALE GENOMIC DNA]</scope>
    <source>
        <strain evidence="1">Ann1</strain>
    </source>
</reference>
<gene>
    <name evidence="1" type="ORF">K1T71_006926</name>
</gene>
<protein>
    <submittedName>
        <fullName evidence="1">Uncharacterized protein</fullName>
    </submittedName>
</protein>
<dbReference type="EMBL" id="CM034398">
    <property type="protein sequence ID" value="KAJ0176917.1"/>
    <property type="molecule type" value="Genomic_DNA"/>
</dbReference>
<proteinExistence type="predicted"/>
<evidence type="ECO:0000313" key="2">
    <source>
        <dbReference type="Proteomes" id="UP000824533"/>
    </source>
</evidence>
<sequence>MPPEMSVSMRRSKLKADEAALLAGEVVKPSWESRNEGIHERVSFEDAIWGFDLAGGAYYRTPLRVTFVKPESRADKAGIRPGDRLLRINGIDTSTLTIQEAHDIIIKSGIHLTLTVTAPEDRFDAVYYYEDPLEEDPEEAERRRLEEEKARKRQVHAKVNHNWSLQWPWVSKRRIIWRESNCFMVPSKYEEKHRDKFPPQPSRRTTDDVVLYSAKDTSKNRVRGQKIPEQRRESQNFEMTSQNGYNQNNEDEKQRIFNGIDETDANENGYESDEYSKISDVNIDEEIVNNNEETLNSIPVEKGLNVGSSHSKREDVSTSSNEDRAVEDKLLQNEIDRNNNQFNDTNADLSTQNNDVSDFNDLLNNEVNNESTDNEIIEDVLNNNDYKDDEKNNVESIVGNGESSSEKKLE</sequence>
<evidence type="ECO:0000313" key="1">
    <source>
        <dbReference type="EMBL" id="KAJ0176917.1"/>
    </source>
</evidence>
<dbReference type="Proteomes" id="UP000824533">
    <property type="component" value="Linkage Group LG12"/>
</dbReference>
<keyword evidence="2" id="KW-1185">Reference proteome</keyword>
<comment type="caution">
    <text evidence="1">The sequence shown here is derived from an EMBL/GenBank/DDBJ whole genome shotgun (WGS) entry which is preliminary data.</text>
</comment>
<name>A0ACC1D0J2_9NEOP</name>
<accession>A0ACC1D0J2</accession>
<organism evidence="1 2">
    <name type="scientific">Dendrolimus kikuchii</name>
    <dbReference type="NCBI Taxonomy" id="765133"/>
    <lineage>
        <taxon>Eukaryota</taxon>
        <taxon>Metazoa</taxon>
        <taxon>Ecdysozoa</taxon>
        <taxon>Arthropoda</taxon>
        <taxon>Hexapoda</taxon>
        <taxon>Insecta</taxon>
        <taxon>Pterygota</taxon>
        <taxon>Neoptera</taxon>
        <taxon>Endopterygota</taxon>
        <taxon>Lepidoptera</taxon>
        <taxon>Glossata</taxon>
        <taxon>Ditrysia</taxon>
        <taxon>Bombycoidea</taxon>
        <taxon>Lasiocampidae</taxon>
        <taxon>Dendrolimus</taxon>
    </lineage>
</organism>